<evidence type="ECO:0000256" key="9">
    <source>
        <dbReference type="SAM" id="MobiDB-lite"/>
    </source>
</evidence>
<feature type="compositionally biased region" description="Acidic residues" evidence="9">
    <location>
        <begin position="697"/>
        <end position="713"/>
    </location>
</feature>
<reference evidence="12" key="1">
    <citation type="submission" date="2022-03" db="EMBL/GenBank/DDBJ databases">
        <authorList>
            <person name="Alioto T."/>
            <person name="Alioto T."/>
            <person name="Gomez Garrido J."/>
        </authorList>
    </citation>
    <scope>NUCLEOTIDE SEQUENCE</scope>
</reference>
<evidence type="ECO:0000313" key="12">
    <source>
        <dbReference type="EMBL" id="CAH2316558.1"/>
    </source>
</evidence>
<evidence type="ECO:0000256" key="2">
    <source>
        <dbReference type="ARBA" id="ARBA00006375"/>
    </source>
</evidence>
<evidence type="ECO:0000256" key="7">
    <source>
        <dbReference type="ARBA" id="ARBA00023136"/>
    </source>
</evidence>
<feature type="domain" description="CS" evidence="10">
    <location>
        <begin position="582"/>
        <end position="671"/>
    </location>
</feature>
<feature type="region of interest" description="Disordered" evidence="9">
    <location>
        <begin position="420"/>
        <end position="447"/>
    </location>
</feature>
<dbReference type="Gene3D" id="1.50.40.10">
    <property type="entry name" value="Mitochondrial carrier domain"/>
    <property type="match status" value="2"/>
</dbReference>
<protein>
    <submittedName>
        <fullName evidence="12">Mitochondrial ornithine transporter 1-like isoform X1</fullName>
    </submittedName>
</protein>
<feature type="domain" description="CHORD" evidence="11">
    <location>
        <begin position="361"/>
        <end position="420"/>
    </location>
</feature>
<keyword evidence="3 8" id="KW-0812">Transmembrane</keyword>
<dbReference type="InterPro" id="IPR008978">
    <property type="entry name" value="HSP20-like_chaperone"/>
</dbReference>
<evidence type="ECO:0000256" key="6">
    <source>
        <dbReference type="ARBA" id="ARBA00022833"/>
    </source>
</evidence>
<evidence type="ECO:0000256" key="8">
    <source>
        <dbReference type="PROSITE-ProRule" id="PRU00282"/>
    </source>
</evidence>
<keyword evidence="7 8" id="KW-0472">Membrane</keyword>
<dbReference type="AlphaFoldDB" id="A0AAD1WPZ2"/>
<dbReference type="Pfam" id="PF04968">
    <property type="entry name" value="CHORD"/>
    <property type="match status" value="2"/>
</dbReference>
<dbReference type="InterPro" id="IPR018108">
    <property type="entry name" value="MCP_transmembrane"/>
</dbReference>
<evidence type="ECO:0000259" key="10">
    <source>
        <dbReference type="PROSITE" id="PS51203"/>
    </source>
</evidence>
<keyword evidence="13" id="KW-1185">Reference proteome</keyword>
<sequence length="713" mass="78967">MAYAGLNGLRAMSLQTRAVKRPQSTAKDKVDMSPDRTTSSHLIQTAINMTSGAMGGVACVFSGQPFDTAKVKMQTFPSMYRGFFDCAIRTYKVDGFRGLYHGTIPALVANVGENAVLFACYGFCQDIVAYSMGIQHASQLSNFQKATAGSMAAVFSSLVLCPTELVKCRMQTQHEMRLLGNKDIPRRSTPWSVVHSIINTEGVPGLFRGLSSTWLREIPGYFFFFGGYELSNTILNRNSREPPGALMVTVSGGVGGACFWLAVYPVDSVKSRIQVLSPGKHSAGFILSLLHIFRTEGLFTLYAGLMPTVVRAFPSNAALFLAYEMTKRNLTSYSHSSLFSYMYNKYILQNRKSPSDAAVMCYNKGCGQTFLLKDNSADACLFHPGYPIFHDALKGWSCCKKRTTDFSEFLAIQGCTKGPHSNEKPLEPLRPEVSGTKSKSDSGSNSCTEIIVQGPKSAEKMQKERPSAQEQMRPLTFKVSRSLEEVLEKLRLEAKEVSVQKAETDVAVVGTRCKHSGCKEVYQGPESDAGTCVYHPGVPVFHEGMKYWSCCAIRTSDFNEFLDQKGCSSGKHLWVQIAGKKEVSCRYDWHQTGSLVVITIYAKAALPELSSVHANRTTIDIQISFQEKSEFKRQLELWGVIDVDKSFVNLLPTKVEITLRKSYPVTWGRLELSAISTQPSPECEPQPTCEPLQDKGEESDDCLSWSEDEEFSD</sequence>
<dbReference type="SUPFAM" id="SSF49764">
    <property type="entry name" value="HSP20-like chaperones"/>
    <property type="match status" value="1"/>
</dbReference>
<dbReference type="PANTHER" id="PTHR46983:SF2">
    <property type="entry name" value="INTEGRIN SUBUNIT BETA 1 BINDING PROTEIN 2"/>
    <property type="match status" value="1"/>
</dbReference>
<comment type="subcellular location">
    <subcellularLocation>
        <location evidence="1">Membrane</location>
        <topology evidence="1">Multi-pass membrane protein</topology>
    </subcellularLocation>
</comment>
<dbReference type="PROSITE" id="PS51203">
    <property type="entry name" value="CS"/>
    <property type="match status" value="1"/>
</dbReference>
<evidence type="ECO:0000259" key="11">
    <source>
        <dbReference type="PROSITE" id="PS51401"/>
    </source>
</evidence>
<keyword evidence="5" id="KW-0677">Repeat</keyword>
<evidence type="ECO:0000256" key="4">
    <source>
        <dbReference type="ARBA" id="ARBA00022723"/>
    </source>
</evidence>
<dbReference type="CDD" id="cd06488">
    <property type="entry name" value="p23_melusin_like"/>
    <property type="match status" value="1"/>
</dbReference>
<dbReference type="FunFam" id="1.50.40.10:FF:000059">
    <property type="entry name" value="Mitochondrial ornithine transporter 2"/>
    <property type="match status" value="1"/>
</dbReference>
<dbReference type="PROSITE" id="PS51401">
    <property type="entry name" value="CHORD"/>
    <property type="match status" value="2"/>
</dbReference>
<dbReference type="InterPro" id="IPR007052">
    <property type="entry name" value="CS_dom"/>
</dbReference>
<feature type="repeat" description="Solcar" evidence="8">
    <location>
        <begin position="43"/>
        <end position="127"/>
    </location>
</feature>
<dbReference type="InterPro" id="IPR007051">
    <property type="entry name" value="CHORD_dom"/>
</dbReference>
<evidence type="ECO:0000256" key="3">
    <source>
        <dbReference type="ARBA" id="ARBA00022692"/>
    </source>
</evidence>
<dbReference type="Pfam" id="PF04969">
    <property type="entry name" value="CS"/>
    <property type="match status" value="1"/>
</dbReference>
<dbReference type="InterPro" id="IPR039790">
    <property type="entry name" value="CHRD1"/>
</dbReference>
<organism evidence="12 13">
    <name type="scientific">Pelobates cultripes</name>
    <name type="common">Western spadefoot toad</name>
    <dbReference type="NCBI Taxonomy" id="61616"/>
    <lineage>
        <taxon>Eukaryota</taxon>
        <taxon>Metazoa</taxon>
        <taxon>Chordata</taxon>
        <taxon>Craniata</taxon>
        <taxon>Vertebrata</taxon>
        <taxon>Euteleostomi</taxon>
        <taxon>Amphibia</taxon>
        <taxon>Batrachia</taxon>
        <taxon>Anura</taxon>
        <taxon>Pelobatoidea</taxon>
        <taxon>Pelobatidae</taxon>
        <taxon>Pelobates</taxon>
    </lineage>
</organism>
<feature type="compositionally biased region" description="Basic and acidic residues" evidence="9">
    <location>
        <begin position="420"/>
        <end position="430"/>
    </location>
</feature>
<comment type="similarity">
    <text evidence="2">Belongs to the mitochondrial carrier (TC 2.A.29) family.</text>
</comment>
<dbReference type="EMBL" id="OW240920">
    <property type="protein sequence ID" value="CAH2316558.1"/>
    <property type="molecule type" value="Genomic_DNA"/>
</dbReference>
<dbReference type="Gene3D" id="2.60.40.790">
    <property type="match status" value="1"/>
</dbReference>
<dbReference type="InterPro" id="IPR023395">
    <property type="entry name" value="MCP_dom_sf"/>
</dbReference>
<dbReference type="GO" id="GO:0016020">
    <property type="term" value="C:membrane"/>
    <property type="evidence" value="ECO:0007669"/>
    <property type="project" value="UniProtKB-SubCell"/>
</dbReference>
<evidence type="ECO:0000313" key="13">
    <source>
        <dbReference type="Proteomes" id="UP001295444"/>
    </source>
</evidence>
<dbReference type="GO" id="GO:0046872">
    <property type="term" value="F:metal ion binding"/>
    <property type="evidence" value="ECO:0007669"/>
    <property type="project" value="UniProtKB-KW"/>
</dbReference>
<name>A0AAD1WPZ2_PELCU</name>
<evidence type="ECO:0000256" key="5">
    <source>
        <dbReference type="ARBA" id="ARBA00022737"/>
    </source>
</evidence>
<keyword evidence="4" id="KW-0479">Metal-binding</keyword>
<keyword evidence="6" id="KW-0862">Zinc</keyword>
<dbReference type="Gene3D" id="4.10.1130.20">
    <property type="match status" value="2"/>
</dbReference>
<feature type="domain" description="CHORD" evidence="11">
    <location>
        <begin position="513"/>
        <end position="572"/>
    </location>
</feature>
<feature type="region of interest" description="Disordered" evidence="9">
    <location>
        <begin position="677"/>
        <end position="713"/>
    </location>
</feature>
<gene>
    <name evidence="12" type="ORF">PECUL_23A016861</name>
</gene>
<dbReference type="PANTHER" id="PTHR46983">
    <property type="entry name" value="CYSTEINE AND HISTIDINE-RICH DOMAIN-CONTAINING PROTEIN 1"/>
    <property type="match status" value="1"/>
</dbReference>
<feature type="repeat" description="Solcar" evidence="8">
    <location>
        <begin position="243"/>
        <end position="329"/>
    </location>
</feature>
<dbReference type="PROSITE" id="PS50920">
    <property type="entry name" value="SOLCAR"/>
    <property type="match status" value="3"/>
</dbReference>
<dbReference type="FunFam" id="1.50.40.10:FF:000225">
    <property type="entry name" value="Mitochondrial ornithine transporter 1"/>
    <property type="match status" value="1"/>
</dbReference>
<proteinExistence type="inferred from homology"/>
<dbReference type="Proteomes" id="UP001295444">
    <property type="component" value="Chromosome 09"/>
</dbReference>
<dbReference type="SUPFAM" id="SSF103506">
    <property type="entry name" value="Mitochondrial carrier"/>
    <property type="match status" value="1"/>
</dbReference>
<feature type="compositionally biased region" description="Polar residues" evidence="9">
    <location>
        <begin position="435"/>
        <end position="447"/>
    </location>
</feature>
<accession>A0AAD1WPZ2</accession>
<dbReference type="Pfam" id="PF00153">
    <property type="entry name" value="Mito_carr"/>
    <property type="match status" value="3"/>
</dbReference>
<feature type="repeat" description="Solcar" evidence="8">
    <location>
        <begin position="140"/>
        <end position="234"/>
    </location>
</feature>
<evidence type="ECO:0000256" key="1">
    <source>
        <dbReference type="ARBA" id="ARBA00004141"/>
    </source>
</evidence>